<dbReference type="SUPFAM" id="SSF51905">
    <property type="entry name" value="FAD/NAD(P)-binding domain"/>
    <property type="match status" value="1"/>
</dbReference>
<dbReference type="GO" id="GO:0016829">
    <property type="term" value="F:lyase activity"/>
    <property type="evidence" value="ECO:0007669"/>
    <property type="project" value="InterPro"/>
</dbReference>
<feature type="domain" description="Amine oxidase" evidence="2">
    <location>
        <begin position="589"/>
        <end position="673"/>
    </location>
</feature>
<dbReference type="RefSeq" id="WP_177179331.1">
    <property type="nucleotide sequence ID" value="NZ_FOJB01000001.1"/>
</dbReference>
<dbReference type="SUPFAM" id="SSF160104">
    <property type="entry name" value="Acetoacetate decarboxylase-like"/>
    <property type="match status" value="1"/>
</dbReference>
<dbReference type="PANTHER" id="PTHR43563:SF1">
    <property type="entry name" value="AMINE OXIDASE [FLAVIN-CONTAINING] B"/>
    <property type="match status" value="1"/>
</dbReference>
<name>A0A1I0Q8E4_9RHOB</name>
<dbReference type="InterPro" id="IPR036188">
    <property type="entry name" value="FAD/NAD-bd_sf"/>
</dbReference>
<keyword evidence="4" id="KW-1185">Reference proteome</keyword>
<proteinExistence type="inferred from homology"/>
<dbReference type="GO" id="GO:0016491">
    <property type="term" value="F:oxidoreductase activity"/>
    <property type="evidence" value="ECO:0007669"/>
    <property type="project" value="InterPro"/>
</dbReference>
<dbReference type="PANTHER" id="PTHR43563">
    <property type="entry name" value="AMINE OXIDASE"/>
    <property type="match status" value="1"/>
</dbReference>
<dbReference type="Proteomes" id="UP000199650">
    <property type="component" value="Unassembled WGS sequence"/>
</dbReference>
<dbReference type="InterPro" id="IPR023375">
    <property type="entry name" value="ADC_dom_sf"/>
</dbReference>
<protein>
    <submittedName>
        <fullName evidence="3">Flavin containing amine oxidoreductase</fullName>
    </submittedName>
</protein>
<dbReference type="STRING" id="1173584.SAMN05444851_2332"/>
<evidence type="ECO:0000313" key="3">
    <source>
        <dbReference type="EMBL" id="SEW23279.1"/>
    </source>
</evidence>
<evidence type="ECO:0000313" key="4">
    <source>
        <dbReference type="Proteomes" id="UP000199650"/>
    </source>
</evidence>
<comment type="similarity">
    <text evidence="1">Belongs to the flavin monoamine oxidase family.</text>
</comment>
<reference evidence="3 4" key="1">
    <citation type="submission" date="2016-10" db="EMBL/GenBank/DDBJ databases">
        <authorList>
            <person name="de Groot N.N."/>
        </authorList>
    </citation>
    <scope>NUCLEOTIDE SEQUENCE [LARGE SCALE GENOMIC DNA]</scope>
    <source>
        <strain evidence="3 4">DSM 29439</strain>
    </source>
</reference>
<dbReference type="AlphaFoldDB" id="A0A1I0Q8E4"/>
<dbReference type="Pfam" id="PF13450">
    <property type="entry name" value="NAD_binding_8"/>
    <property type="match status" value="1"/>
</dbReference>
<accession>A0A1I0Q8E4</accession>
<dbReference type="Pfam" id="PF01593">
    <property type="entry name" value="Amino_oxidase"/>
    <property type="match status" value="1"/>
</dbReference>
<gene>
    <name evidence="3" type="ORF">SAMN05444851_2332</name>
</gene>
<dbReference type="InterPro" id="IPR002937">
    <property type="entry name" value="Amino_oxidase"/>
</dbReference>
<organism evidence="3 4">
    <name type="scientific">Aliiroseovarius sediminilitoris</name>
    <dbReference type="NCBI Taxonomy" id="1173584"/>
    <lineage>
        <taxon>Bacteria</taxon>
        <taxon>Pseudomonadati</taxon>
        <taxon>Pseudomonadota</taxon>
        <taxon>Alphaproteobacteria</taxon>
        <taxon>Rhodobacterales</taxon>
        <taxon>Paracoccaceae</taxon>
        <taxon>Aliiroseovarius</taxon>
    </lineage>
</organism>
<dbReference type="Gene3D" id="2.40.400.10">
    <property type="entry name" value="Acetoacetate decarboxylase-like"/>
    <property type="match status" value="1"/>
</dbReference>
<evidence type="ECO:0000259" key="2">
    <source>
        <dbReference type="Pfam" id="PF01593"/>
    </source>
</evidence>
<dbReference type="Pfam" id="PF06314">
    <property type="entry name" value="ADC"/>
    <property type="match status" value="1"/>
</dbReference>
<evidence type="ECO:0000256" key="1">
    <source>
        <dbReference type="ARBA" id="ARBA00005995"/>
    </source>
</evidence>
<dbReference type="InterPro" id="IPR050703">
    <property type="entry name" value="Flavin_MAO"/>
</dbReference>
<sequence>MAKQKVAVIGGGVGAITAVYAITQTPDWDKKYDITIYQLGWRNGGKGASGRNAEYGQRIEEHGLHVWAGFYDNAFRNMRRCYEQLVELGLRKESDPLGTMDKAFKPLSHLFLAERVPTTSLDENQWRPWVIDLPGNDKQPGSETQVPDPFQMMMRILEIVIEFMKKGELEDGPHHQLGIALPSGLLGHHQSIHRHVASMPADPAKHTARDTNILLDFIDAAQAAVHAMETPENIQDDAKRRGLYLVDIGLAYMRGVVGSDTFTSGYDVLDQWEFTDWLRMNNASDQALDWVAIRGCYDFVFGFPQGNTDRQGDTGAGTAIRAMSRLIFTYSTAIFHKMQAGMGDTIFGPYYQVLAAIGVKFEFFCAARDLHLNDIGTRVDRLSMVRQAKVKSGNYEPLVDVGGLPCWPSEPLWSQLVDGTELKKQGIDFECEKSPPTGTPFELKRGKDFDIVLLGASLGSLPYMTRELSATSDRWRLMLDRVKTVGTHAAQLWLNKSVKDMGWEDRVEVHNSPTAIPSSPMRTIITGFAEPLDTWADMSHLIPHEAWPDPGPASISYFCAPAPDGETLDEFNTNVASWMDKDLPELWPKARKRGKFDKALFHDNPESAVYSRVNMYGSERYVLSVTNSVYHRLAPSESGFSNLYLAGDWTRCGLNAGCVEGATMSGIACASAITGVDLLNVGAEDIPRENTLPEKAMFQTNSISGTSWPLTPFFARGEMTGVFFFYERPRDEVQTMLPDGIYLGHCPMVRPGYHPVGMSFCSYHNVRGSFIPNFLAMRPYGEATFAIPYTHTDEGHAAPFLYPRRLYVNNSSAIFAGKFFYAMPKSKAEINVENTRFTASNADALSIDFCAEQHRDPVALSGHAAHGAISDLLDMTFVTRNTRGQMFYNAFDLQLDRSYVAPISGEVSVTDPSADGFPDTQMEVGPLLNHRDMRLPGAFRIWCSWSMTNPLDSRRVRHAAQARSWVRRND</sequence>
<dbReference type="InterPro" id="IPR010451">
    <property type="entry name" value="Acetoacetate_decarboxylase"/>
</dbReference>
<dbReference type="EMBL" id="FOJB01000001">
    <property type="protein sequence ID" value="SEW23279.1"/>
    <property type="molecule type" value="Genomic_DNA"/>
</dbReference>